<evidence type="ECO:0008006" key="4">
    <source>
        <dbReference type="Google" id="ProtNLM"/>
    </source>
</evidence>
<keyword evidence="3" id="KW-1185">Reference proteome</keyword>
<accession>A0A372MHZ2</accession>
<evidence type="ECO:0000313" key="2">
    <source>
        <dbReference type="EMBL" id="RFU95389.1"/>
    </source>
</evidence>
<dbReference type="PROSITE" id="PS50005">
    <property type="entry name" value="TPR"/>
    <property type="match status" value="1"/>
</dbReference>
<dbReference type="PANTHER" id="PTHR12558">
    <property type="entry name" value="CELL DIVISION CYCLE 16,23,27"/>
    <property type="match status" value="1"/>
</dbReference>
<comment type="caution">
    <text evidence="2">The sequence shown here is derived from an EMBL/GenBank/DDBJ whole genome shotgun (WGS) entry which is preliminary data.</text>
</comment>
<organism evidence="2 3">
    <name type="scientific">Sphaerochaeta halotolerans</name>
    <dbReference type="NCBI Taxonomy" id="2293840"/>
    <lineage>
        <taxon>Bacteria</taxon>
        <taxon>Pseudomonadati</taxon>
        <taxon>Spirochaetota</taxon>
        <taxon>Spirochaetia</taxon>
        <taxon>Spirochaetales</taxon>
        <taxon>Sphaerochaetaceae</taxon>
        <taxon>Sphaerochaeta</taxon>
    </lineage>
</organism>
<dbReference type="SMART" id="SM00028">
    <property type="entry name" value="TPR"/>
    <property type="match status" value="5"/>
</dbReference>
<sequence>MPEQQNPLKHCIFISLPPSMERDIGDFHVDSSIQIPVQLPDGKTQIDSKTEISFELIVAGMLKVIAFNWEHEHASYYRDFVLAVQPDAPQELTLAAIAQEKKGNYTFAEELFLSVIRLAPQSASFINLATLYSSMATQDSNKGEVYDLYQQKMINILQEGLEVVGEDATLYSEIGFFHLYQGNVELAKEYLDHYLELAEDGEKKKHVQNIMKDINTKLNDDANLMQAYDAIQMNDEEKALVLLASYIKDNPKVWNAWFLKGWALRRLTRFQEAEEALVQALALSKGSSDIYNELALCSLETGKTELAKTYLNTAVDLDDENITLVSNLAYLHLKDGEFDEARKFLEMARVIDPKDPVIIQLMKDYQNQSGETLSSPVVEELVSTEEVITQSKEEHPFFIQGKEETDDIEASFSLEDVER</sequence>
<dbReference type="Gene3D" id="1.25.40.10">
    <property type="entry name" value="Tetratricopeptide repeat domain"/>
    <property type="match status" value="2"/>
</dbReference>
<dbReference type="InterPro" id="IPR019734">
    <property type="entry name" value="TPR_rpt"/>
</dbReference>
<proteinExistence type="predicted"/>
<name>A0A372MHZ2_9SPIR</name>
<dbReference type="Pfam" id="PF13432">
    <property type="entry name" value="TPR_16"/>
    <property type="match status" value="1"/>
</dbReference>
<dbReference type="AlphaFoldDB" id="A0A372MHZ2"/>
<keyword evidence="1" id="KW-0802">TPR repeat</keyword>
<reference evidence="2 3" key="2">
    <citation type="submission" date="2018-09" db="EMBL/GenBank/DDBJ databases">
        <title>Genome of Sphaerochaeta halotolerans strain 4-11.</title>
        <authorList>
            <person name="Nazina T.N."/>
            <person name="Sokolova D.S."/>
        </authorList>
    </citation>
    <scope>NUCLEOTIDE SEQUENCE [LARGE SCALE GENOMIC DNA]</scope>
    <source>
        <strain evidence="2 3">4-11</strain>
    </source>
</reference>
<dbReference type="SUPFAM" id="SSF48452">
    <property type="entry name" value="TPR-like"/>
    <property type="match status" value="2"/>
</dbReference>
<dbReference type="InterPro" id="IPR011990">
    <property type="entry name" value="TPR-like_helical_dom_sf"/>
</dbReference>
<gene>
    <name evidence="2" type="ORF">DYP60_05065</name>
</gene>
<evidence type="ECO:0000313" key="3">
    <source>
        <dbReference type="Proteomes" id="UP000264002"/>
    </source>
</evidence>
<protein>
    <recommendedName>
        <fullName evidence="4">Tetratricopeptide repeat protein</fullName>
    </recommendedName>
</protein>
<dbReference type="Proteomes" id="UP000264002">
    <property type="component" value="Unassembled WGS sequence"/>
</dbReference>
<dbReference type="RefSeq" id="WP_117329798.1">
    <property type="nucleotide sequence ID" value="NZ_QUWK01000004.1"/>
</dbReference>
<dbReference type="Pfam" id="PF14559">
    <property type="entry name" value="TPR_19"/>
    <property type="match status" value="1"/>
</dbReference>
<dbReference type="PANTHER" id="PTHR12558:SF13">
    <property type="entry name" value="CELL DIVISION CYCLE PROTEIN 27 HOMOLOG"/>
    <property type="match status" value="1"/>
</dbReference>
<feature type="repeat" description="TPR" evidence="1">
    <location>
        <begin position="322"/>
        <end position="355"/>
    </location>
</feature>
<evidence type="ECO:0000256" key="1">
    <source>
        <dbReference type="PROSITE-ProRule" id="PRU00339"/>
    </source>
</evidence>
<dbReference type="Pfam" id="PF13181">
    <property type="entry name" value="TPR_8"/>
    <property type="match status" value="1"/>
</dbReference>
<dbReference type="EMBL" id="QUWK01000004">
    <property type="protein sequence ID" value="RFU95389.1"/>
    <property type="molecule type" value="Genomic_DNA"/>
</dbReference>
<reference evidence="3" key="1">
    <citation type="submission" date="2018-08" db="EMBL/GenBank/DDBJ databases">
        <authorList>
            <person name="Grouzdev D.S."/>
            <person name="Krutkina M.S."/>
        </authorList>
    </citation>
    <scope>NUCLEOTIDE SEQUENCE [LARGE SCALE GENOMIC DNA]</scope>
    <source>
        <strain evidence="3">4-11</strain>
    </source>
</reference>